<dbReference type="InterPro" id="IPR024029">
    <property type="entry name" value="Pyridox_Oxase_FMN-dep"/>
</dbReference>
<evidence type="ECO:0000313" key="3">
    <source>
        <dbReference type="Proteomes" id="UP000045285"/>
    </source>
</evidence>
<dbReference type="EMBL" id="CCMZ01000004">
    <property type="protein sequence ID" value="CDX12655.1"/>
    <property type="molecule type" value="Genomic_DNA"/>
</dbReference>
<accession>A0A090EZY8</accession>
<dbReference type="Proteomes" id="UP000045285">
    <property type="component" value="Unassembled WGS sequence"/>
</dbReference>
<evidence type="ECO:0000259" key="1">
    <source>
        <dbReference type="Pfam" id="PF01243"/>
    </source>
</evidence>
<dbReference type="InterPro" id="IPR011576">
    <property type="entry name" value="Pyridox_Oxase_N"/>
</dbReference>
<protein>
    <recommendedName>
        <fullName evidence="1">Pyridoxamine 5'-phosphate oxidase N-terminal domain-containing protein</fullName>
    </recommendedName>
</protein>
<gene>
    <name evidence="2" type="ORF">MPL3356_120095</name>
</gene>
<proteinExistence type="predicted"/>
<dbReference type="PANTHER" id="PTHR42815:SF2">
    <property type="entry name" value="FAD-BINDING, PUTATIVE (AFU_ORTHOLOGUE AFUA_6G07600)-RELATED"/>
    <property type="match status" value="1"/>
</dbReference>
<keyword evidence="3" id="KW-1185">Reference proteome</keyword>
<dbReference type="Gene3D" id="2.30.110.10">
    <property type="entry name" value="Electron Transport, Fmn-binding Protein, Chain A"/>
    <property type="match status" value="1"/>
</dbReference>
<reference evidence="3" key="1">
    <citation type="submission" date="2014-08" db="EMBL/GenBank/DDBJ databases">
        <authorList>
            <person name="Moulin L."/>
        </authorList>
    </citation>
    <scope>NUCLEOTIDE SEQUENCE [LARGE SCALE GENOMIC DNA]</scope>
</reference>
<dbReference type="PANTHER" id="PTHR42815">
    <property type="entry name" value="FAD-BINDING, PUTATIVE (AFU_ORTHOLOGUE AFUA_6G07600)-RELATED"/>
    <property type="match status" value="1"/>
</dbReference>
<dbReference type="InterPro" id="IPR012349">
    <property type="entry name" value="Split_barrel_FMN-bd"/>
</dbReference>
<dbReference type="AlphaFoldDB" id="A0A090EZY8"/>
<organism evidence="2 3">
    <name type="scientific">Mesorhizobium plurifarium</name>
    <dbReference type="NCBI Taxonomy" id="69974"/>
    <lineage>
        <taxon>Bacteria</taxon>
        <taxon>Pseudomonadati</taxon>
        <taxon>Pseudomonadota</taxon>
        <taxon>Alphaproteobacteria</taxon>
        <taxon>Hyphomicrobiales</taxon>
        <taxon>Phyllobacteriaceae</taxon>
        <taxon>Mesorhizobium</taxon>
    </lineage>
</organism>
<name>A0A090EZY8_MESPL</name>
<sequence length="200" mass="22141">MRVIDRAELRTIFPEPAAIVVDKQLASLDKHSRHFISLSPFLLIGSRSARGGDVTPRGDPKGFIKVLDDKTFLIPDRPGNNRLDTMENILLDPVVGCLFLVPGLGEILRVNGTADIVVGEELAELAVQGRAPPVAIRVHVQEVFFHCSKAVIRSKIWNAATFAKREDFPPLGAILADQIQGIDKDEWIEKIRVGDQKTLY</sequence>
<dbReference type="SUPFAM" id="SSF50475">
    <property type="entry name" value="FMN-binding split barrel"/>
    <property type="match status" value="1"/>
</dbReference>
<dbReference type="NCBIfam" id="TIGR04025">
    <property type="entry name" value="PPOX_FMN_DR2398"/>
    <property type="match status" value="1"/>
</dbReference>
<dbReference type="Pfam" id="PF01243">
    <property type="entry name" value="PNPOx_N"/>
    <property type="match status" value="1"/>
</dbReference>
<feature type="domain" description="Pyridoxamine 5'-phosphate oxidase N-terminal" evidence="1">
    <location>
        <begin position="29"/>
        <end position="147"/>
    </location>
</feature>
<evidence type="ECO:0000313" key="2">
    <source>
        <dbReference type="EMBL" id="CDX12655.1"/>
    </source>
</evidence>